<dbReference type="Proteomes" id="UP001431209">
    <property type="component" value="Unassembled WGS sequence"/>
</dbReference>
<protein>
    <submittedName>
        <fullName evidence="1">Uncharacterized protein</fullName>
    </submittedName>
</protein>
<gene>
    <name evidence="1" type="ORF">AKO1_006169</name>
</gene>
<organism evidence="1 2">
    <name type="scientific">Acrasis kona</name>
    <dbReference type="NCBI Taxonomy" id="1008807"/>
    <lineage>
        <taxon>Eukaryota</taxon>
        <taxon>Discoba</taxon>
        <taxon>Heterolobosea</taxon>
        <taxon>Tetramitia</taxon>
        <taxon>Eutetramitia</taxon>
        <taxon>Acrasidae</taxon>
        <taxon>Acrasis</taxon>
    </lineage>
</organism>
<dbReference type="AlphaFoldDB" id="A0AAW2YH39"/>
<name>A0AAW2YH39_9EUKA</name>
<dbReference type="EMBL" id="JAOPGA020000078">
    <property type="protein sequence ID" value="KAL0476681.1"/>
    <property type="molecule type" value="Genomic_DNA"/>
</dbReference>
<reference evidence="1 2" key="1">
    <citation type="submission" date="2024-03" db="EMBL/GenBank/DDBJ databases">
        <title>The Acrasis kona genome and developmental transcriptomes reveal deep origins of eukaryotic multicellular pathways.</title>
        <authorList>
            <person name="Sheikh S."/>
            <person name="Fu C.-J."/>
            <person name="Brown M.W."/>
            <person name="Baldauf S.L."/>
        </authorList>
    </citation>
    <scope>NUCLEOTIDE SEQUENCE [LARGE SCALE GENOMIC DNA]</scope>
    <source>
        <strain evidence="1 2">ATCC MYA-3509</strain>
    </source>
</reference>
<accession>A0AAW2YH39</accession>
<evidence type="ECO:0000313" key="1">
    <source>
        <dbReference type="EMBL" id="KAL0476681.1"/>
    </source>
</evidence>
<sequence length="325" mass="37580">MGQKQATPKAEAPLTPFKPLVMYSENPEFIIALLESESRGPRADDNVYRSAVHFTAKVIDMGRHPLQICQHLIAQVHHSSRRNIILARAYILHKKYNEKQSFKILSNVKDYSLALDIIFESFIKSKRLHFQRSAFSDVNFIFCANSIPNDEITTKDPMEIPTEIKMVLAAVDFAFKNSKDQNNILLMKKITLLLLYCPEGMSGHVLDCYESLANALLDSVPLNVIFRSDDHITGAYDFMERLSENTTYNEYLIECSHRDYYTDDYVFTLSKDPHPNLTDKKLNCELTKYCKRRKEMMLRSTLHPTIREFLQGIPQCKSTKSYPMM</sequence>
<proteinExistence type="predicted"/>
<keyword evidence="2" id="KW-1185">Reference proteome</keyword>
<comment type="caution">
    <text evidence="1">The sequence shown here is derived from an EMBL/GenBank/DDBJ whole genome shotgun (WGS) entry which is preliminary data.</text>
</comment>
<evidence type="ECO:0000313" key="2">
    <source>
        <dbReference type="Proteomes" id="UP001431209"/>
    </source>
</evidence>